<comment type="caution">
    <text evidence="5">The sequence shown here is derived from an EMBL/GenBank/DDBJ whole genome shotgun (WGS) entry which is preliminary data.</text>
</comment>
<sequence>MSPELVLLPRVAFRGREITGPRLCNLLALLAADLRTGCSTARLIDRLWPDDKPENPAKALQILISRARTQLGSDTVARTPAGYRLTLTEDQVDAAAVVRLAAAATQHADPSAALREAEAGLALWEGEAETGPDPLAELRADRASARQALHRARALALARLGRHAEAVDVLSGAFHDRPRDEEVLLELLRSEAASAGSSAALTRYETYRRALRDELGIDPGAELQALYQRLLQPAVRHGVQHEPNDFLGREGDLAAVLGLLRTARVTSVVGPGGLGKTRLAHAVAREADQRVVHFVPLAGVSRDEDVVGEIASVLGVGETRQVVAMIAQALGPALLVLDNCEHVVTGVAEFVRALVSMTRDLRVLTTSRAPLGLSSESAYLLPELDLATSVELFAQRARAARPGVDLPAEAVEDLCRHLDGLPLAVELAAARVRTMSVAEVARRLTDRFALLRGAARDAPARHRTLEAVVEWSWQLLDLSGQTAMTTLSVFPGGFTEAGAHRLGASVDELVDQSLLKVSDTPSGTRFRMLETVREFAAAKRTDDRVIEDFLDWAREFGLACYEAPFGPDPAPATGLIRVEQDNLLQALRYAVEREDGDTVAAVAAVLAVLWTFETNYGRMAPLIDDVGRLLSHYHPKPEFVEVTRAAAALCTAYAFTVRGPRAMRTLLVLHKLPPAPPDTLIRAVAAGLVQIDRLNELRDSPEPLLAGYANAVVSYLWENVGDMSGARAAAERMLEVFASGEYPWMRILALFRLAEIHMHLGEGAEALPYIREAWVLQEELGVWLDEIGFRWSMVLASLQAGAVDEAERWFNTTPSRRADERFAYGSFDVAVSAELALARGEIDEGLASWRRAVELVGEMAVPGARTESELEPWSLELKSVAVVAHARHGRLDLVEDLVAGLPRALSRLLAEFIPDESSYLAGLPLYGALLLALGRADLARGHQRSGLRLVALAERFRYLRQFQPTMSLPPETGQPAYAEVASSYAGLDTAELQAAALATLRDRG</sequence>
<dbReference type="OrthoDB" id="9812579at2"/>
<dbReference type="SMART" id="SM00862">
    <property type="entry name" value="Trans_reg_C"/>
    <property type="match status" value="1"/>
</dbReference>
<feature type="domain" description="OmpR/PhoB-type" evidence="3">
    <location>
        <begin position="15"/>
        <end position="85"/>
    </location>
</feature>
<dbReference type="PANTHER" id="PTHR47691:SF3">
    <property type="entry name" value="HTH-TYPE TRANSCRIPTIONAL REGULATOR RV0890C-RELATED"/>
    <property type="match status" value="1"/>
</dbReference>
<evidence type="ECO:0000313" key="6">
    <source>
        <dbReference type="Proteomes" id="UP000305546"/>
    </source>
</evidence>
<dbReference type="InterPro" id="IPR016032">
    <property type="entry name" value="Sig_transdc_resp-reg_C-effctor"/>
</dbReference>
<gene>
    <name evidence="5" type="ORF">FG385_07440</name>
</gene>
<dbReference type="Gene3D" id="3.40.50.300">
    <property type="entry name" value="P-loop containing nucleotide triphosphate hydrolases"/>
    <property type="match status" value="1"/>
</dbReference>
<dbReference type="SMART" id="SM01043">
    <property type="entry name" value="BTAD"/>
    <property type="match status" value="1"/>
</dbReference>
<dbReference type="InterPro" id="IPR027417">
    <property type="entry name" value="P-loop_NTPase"/>
</dbReference>
<dbReference type="EMBL" id="VDFW01000004">
    <property type="protein sequence ID" value="TNC28244.1"/>
    <property type="molecule type" value="Genomic_DNA"/>
</dbReference>
<dbReference type="Proteomes" id="UP000305546">
    <property type="component" value="Unassembled WGS sequence"/>
</dbReference>
<organism evidence="5 6">
    <name type="scientific">Amycolatopsis alkalitolerans</name>
    <dbReference type="NCBI Taxonomy" id="2547244"/>
    <lineage>
        <taxon>Bacteria</taxon>
        <taxon>Bacillati</taxon>
        <taxon>Actinomycetota</taxon>
        <taxon>Actinomycetes</taxon>
        <taxon>Pseudonocardiales</taxon>
        <taxon>Pseudonocardiaceae</taxon>
        <taxon>Amycolatopsis</taxon>
    </lineage>
</organism>
<proteinExistence type="inferred from homology"/>
<dbReference type="GO" id="GO:0000160">
    <property type="term" value="P:phosphorelay signal transduction system"/>
    <property type="evidence" value="ECO:0007669"/>
    <property type="project" value="InterPro"/>
</dbReference>
<evidence type="ECO:0000256" key="1">
    <source>
        <dbReference type="ARBA" id="ARBA00005820"/>
    </source>
</evidence>
<evidence type="ECO:0000259" key="4">
    <source>
        <dbReference type="SMART" id="SM01043"/>
    </source>
</evidence>
<dbReference type="InterPro" id="IPR005158">
    <property type="entry name" value="BTAD"/>
</dbReference>
<dbReference type="InterPro" id="IPR036388">
    <property type="entry name" value="WH-like_DNA-bd_sf"/>
</dbReference>
<dbReference type="RefSeq" id="WP_139095860.1">
    <property type="nucleotide sequence ID" value="NZ_VDFW01000004.1"/>
</dbReference>
<dbReference type="Gene3D" id="1.10.10.10">
    <property type="entry name" value="Winged helix-like DNA-binding domain superfamily/Winged helix DNA-binding domain"/>
    <property type="match status" value="1"/>
</dbReference>
<dbReference type="AlphaFoldDB" id="A0A5C4MA60"/>
<reference evidence="5 6" key="1">
    <citation type="submission" date="2019-06" db="EMBL/GenBank/DDBJ databases">
        <title>Amycolatopsis alkalitolerans sp. nov., isolated from Gastrodia elata Blume.</title>
        <authorList>
            <person name="Narsing Rao M.P."/>
            <person name="Li W.J."/>
        </authorList>
    </citation>
    <scope>NUCLEOTIDE SEQUENCE [LARGE SCALE GENOMIC DNA]</scope>
    <source>
        <strain evidence="5 6">SYSUP0005</strain>
    </source>
</reference>
<evidence type="ECO:0000256" key="2">
    <source>
        <dbReference type="ARBA" id="ARBA00023125"/>
    </source>
</evidence>
<keyword evidence="6" id="KW-1185">Reference proteome</keyword>
<dbReference type="PANTHER" id="PTHR47691">
    <property type="entry name" value="REGULATOR-RELATED"/>
    <property type="match status" value="1"/>
</dbReference>
<dbReference type="GO" id="GO:0006355">
    <property type="term" value="P:regulation of DNA-templated transcription"/>
    <property type="evidence" value="ECO:0007669"/>
    <property type="project" value="InterPro"/>
</dbReference>
<name>A0A5C4MA60_9PSEU</name>
<dbReference type="InterPro" id="IPR011990">
    <property type="entry name" value="TPR-like_helical_dom_sf"/>
</dbReference>
<keyword evidence="2" id="KW-0238">DNA-binding</keyword>
<dbReference type="InterPro" id="IPR001867">
    <property type="entry name" value="OmpR/PhoB-type_DNA-bd"/>
</dbReference>
<dbReference type="Pfam" id="PF03704">
    <property type="entry name" value="BTAD"/>
    <property type="match status" value="1"/>
</dbReference>
<dbReference type="GO" id="GO:0003677">
    <property type="term" value="F:DNA binding"/>
    <property type="evidence" value="ECO:0007669"/>
    <property type="project" value="UniProtKB-KW"/>
</dbReference>
<dbReference type="SUPFAM" id="SSF46894">
    <property type="entry name" value="C-terminal effector domain of the bipartite response regulators"/>
    <property type="match status" value="1"/>
</dbReference>
<comment type="similarity">
    <text evidence="1">Belongs to the AfsR/DnrI/RedD regulatory family.</text>
</comment>
<dbReference type="Gene3D" id="1.25.40.10">
    <property type="entry name" value="Tetratricopeptide repeat domain"/>
    <property type="match status" value="2"/>
</dbReference>
<evidence type="ECO:0000313" key="5">
    <source>
        <dbReference type="EMBL" id="TNC28244.1"/>
    </source>
</evidence>
<protein>
    <submittedName>
        <fullName evidence="5">AAA family ATPase</fullName>
    </submittedName>
</protein>
<evidence type="ECO:0000259" key="3">
    <source>
        <dbReference type="SMART" id="SM00862"/>
    </source>
</evidence>
<dbReference type="SUPFAM" id="SSF48452">
    <property type="entry name" value="TPR-like"/>
    <property type="match status" value="2"/>
</dbReference>
<dbReference type="SUPFAM" id="SSF52540">
    <property type="entry name" value="P-loop containing nucleoside triphosphate hydrolases"/>
    <property type="match status" value="1"/>
</dbReference>
<accession>A0A5C4MA60</accession>
<feature type="domain" description="Bacterial transcriptional activator" evidence="4">
    <location>
        <begin position="92"/>
        <end position="231"/>
    </location>
</feature>